<dbReference type="PROSITE" id="PS50137">
    <property type="entry name" value="DS_RBD"/>
    <property type="match status" value="1"/>
</dbReference>
<keyword evidence="13" id="KW-0699">rRNA-binding</keyword>
<evidence type="ECO:0000256" key="10">
    <source>
        <dbReference type="ARBA" id="ARBA00022842"/>
    </source>
</evidence>
<keyword evidence="7 13" id="KW-0479">Metal-binding</keyword>
<dbReference type="InterPro" id="IPR036389">
    <property type="entry name" value="RNase_III_sf"/>
</dbReference>
<feature type="binding site" evidence="13">
    <location>
        <position position="123"/>
    </location>
    <ligand>
        <name>Mg(2+)</name>
        <dbReference type="ChEBI" id="CHEBI:18420"/>
    </ligand>
</feature>
<gene>
    <name evidence="13 16" type="primary">rnc</name>
    <name evidence="16" type="ORF">MGALLINA_05970</name>
</gene>
<dbReference type="CDD" id="cd10845">
    <property type="entry name" value="DSRM_RNAse_III_family"/>
    <property type="match status" value="1"/>
</dbReference>
<dbReference type="PATRIC" id="fig|29557.3.peg.604"/>
<evidence type="ECO:0000313" key="17">
    <source>
        <dbReference type="Proteomes" id="UP000076983"/>
    </source>
</evidence>
<comment type="subunit">
    <text evidence="13">Homodimer.</text>
</comment>
<dbReference type="STRING" id="29557.MGALLINA_05970"/>
<protein>
    <recommendedName>
        <fullName evidence="13">Ribonuclease 3</fullName>
        <ecNumber evidence="13">3.1.26.3</ecNumber>
    </recommendedName>
    <alternativeName>
        <fullName evidence="13">Ribonuclease III</fullName>
        <shortName evidence="13">RNase III</shortName>
    </alternativeName>
</protein>
<dbReference type="EMBL" id="LVLH01000049">
    <property type="protein sequence ID" value="OAB48672.1"/>
    <property type="molecule type" value="Genomic_DNA"/>
</dbReference>
<evidence type="ECO:0000256" key="4">
    <source>
        <dbReference type="ARBA" id="ARBA00022664"/>
    </source>
</evidence>
<feature type="domain" description="DRBM" evidence="14">
    <location>
        <begin position="162"/>
        <end position="229"/>
    </location>
</feature>
<dbReference type="CDD" id="cd00593">
    <property type="entry name" value="RIBOc"/>
    <property type="match status" value="1"/>
</dbReference>
<feature type="active site" evidence="13">
    <location>
        <position position="51"/>
    </location>
</feature>
<dbReference type="GO" id="GO:0046872">
    <property type="term" value="F:metal ion binding"/>
    <property type="evidence" value="ECO:0007669"/>
    <property type="project" value="UniProtKB-KW"/>
</dbReference>
<reference evidence="16 17" key="1">
    <citation type="submission" date="2016-03" db="EMBL/GenBank/DDBJ databases">
        <title>Genome sequence of Mycoplasma gallinarum strain Mgn_IPT.</title>
        <authorList>
            <person name="Yacoub E."/>
            <person name="Sirand-Pugnet P."/>
            <person name="Barre A."/>
            <person name="Maurier F."/>
            <person name="Blanchard A."/>
            <person name="Ben Abdelmoumen B.M."/>
        </authorList>
    </citation>
    <scope>NUCLEOTIDE SEQUENCE [LARGE SCALE GENOMIC DNA]</scope>
    <source>
        <strain evidence="16 17">Mgn_IPT</strain>
    </source>
</reference>
<comment type="function">
    <text evidence="12 13">Digests double-stranded RNA. Involved in the processing of primary rRNA transcript to yield the immediate precursors to the large and small rRNAs (23S and 16S). Processes some mRNAs, and tRNAs when they are encoded in the rRNA operon. Processes pre-crRNA and tracrRNA of type II CRISPR loci if present in the organism.</text>
</comment>
<dbReference type="GO" id="GO:0004525">
    <property type="term" value="F:ribonuclease III activity"/>
    <property type="evidence" value="ECO:0007669"/>
    <property type="project" value="UniProtKB-UniRule"/>
</dbReference>
<dbReference type="PANTHER" id="PTHR14950">
    <property type="entry name" value="DICER-RELATED"/>
    <property type="match status" value="1"/>
</dbReference>
<dbReference type="OrthoDB" id="9805026at2"/>
<comment type="catalytic activity">
    <reaction evidence="1 13">
        <text>Endonucleolytic cleavage to 5'-phosphomonoester.</text>
        <dbReference type="EC" id="3.1.26.3"/>
    </reaction>
</comment>
<keyword evidence="13" id="KW-0963">Cytoplasm</keyword>
<keyword evidence="8 13" id="KW-0255">Endonuclease</keyword>
<dbReference type="NCBIfam" id="TIGR02191">
    <property type="entry name" value="RNaseIII"/>
    <property type="match status" value="1"/>
</dbReference>
<feature type="binding site" evidence="13">
    <location>
        <position position="120"/>
    </location>
    <ligand>
        <name>Mg(2+)</name>
        <dbReference type="ChEBI" id="CHEBI:18420"/>
    </ligand>
</feature>
<dbReference type="HAMAP" id="MF_00104">
    <property type="entry name" value="RNase_III"/>
    <property type="match status" value="1"/>
</dbReference>
<evidence type="ECO:0000259" key="14">
    <source>
        <dbReference type="PROSITE" id="PS50137"/>
    </source>
</evidence>
<evidence type="ECO:0000256" key="9">
    <source>
        <dbReference type="ARBA" id="ARBA00022801"/>
    </source>
</evidence>
<dbReference type="RefSeq" id="WP_036437790.1">
    <property type="nucleotide sequence ID" value="NZ_LVLH01000049.1"/>
</dbReference>
<keyword evidence="10 13" id="KW-0460">Magnesium</keyword>
<dbReference type="GO" id="GO:0008033">
    <property type="term" value="P:tRNA processing"/>
    <property type="evidence" value="ECO:0007669"/>
    <property type="project" value="UniProtKB-KW"/>
</dbReference>
<evidence type="ECO:0000256" key="6">
    <source>
        <dbReference type="ARBA" id="ARBA00022722"/>
    </source>
</evidence>
<feature type="active site" evidence="13">
    <location>
        <position position="123"/>
    </location>
</feature>
<keyword evidence="11 13" id="KW-0694">RNA-binding</keyword>
<dbReference type="Gene3D" id="1.10.1520.10">
    <property type="entry name" value="Ribonuclease III domain"/>
    <property type="match status" value="1"/>
</dbReference>
<proteinExistence type="inferred from homology"/>
<dbReference type="FunFam" id="1.10.1520.10:FF:000001">
    <property type="entry name" value="Ribonuclease 3"/>
    <property type="match status" value="1"/>
</dbReference>
<accession>A0A168R795</accession>
<organism evidence="16 17">
    <name type="scientific">Mycoplasmopsis gallinarum</name>
    <dbReference type="NCBI Taxonomy" id="29557"/>
    <lineage>
        <taxon>Bacteria</taxon>
        <taxon>Bacillati</taxon>
        <taxon>Mycoplasmatota</taxon>
        <taxon>Mycoplasmoidales</taxon>
        <taxon>Metamycoplasmataceae</taxon>
        <taxon>Mycoplasmopsis</taxon>
    </lineage>
</organism>
<evidence type="ECO:0000256" key="7">
    <source>
        <dbReference type="ARBA" id="ARBA00022723"/>
    </source>
</evidence>
<keyword evidence="6 13" id="KW-0540">Nuclease</keyword>
<dbReference type="InterPro" id="IPR000999">
    <property type="entry name" value="RNase_III_dom"/>
</dbReference>
<comment type="similarity">
    <text evidence="2">Belongs to the ribonuclease III family.</text>
</comment>
<dbReference type="EC" id="3.1.26.3" evidence="13"/>
<evidence type="ECO:0000259" key="15">
    <source>
        <dbReference type="PROSITE" id="PS50142"/>
    </source>
</evidence>
<evidence type="ECO:0000256" key="3">
    <source>
        <dbReference type="ARBA" id="ARBA00022552"/>
    </source>
</evidence>
<dbReference type="InterPro" id="IPR014720">
    <property type="entry name" value="dsRBD_dom"/>
</dbReference>
<evidence type="ECO:0000313" key="16">
    <source>
        <dbReference type="EMBL" id="OAB48672.1"/>
    </source>
</evidence>
<dbReference type="Gene3D" id="3.30.160.20">
    <property type="match status" value="1"/>
</dbReference>
<dbReference type="Proteomes" id="UP000076983">
    <property type="component" value="Unassembled WGS sequence"/>
</dbReference>
<keyword evidence="9 13" id="KW-0378">Hydrolase</keyword>
<dbReference type="PANTHER" id="PTHR14950:SF37">
    <property type="entry name" value="ENDORIBONUCLEASE DICER"/>
    <property type="match status" value="1"/>
</dbReference>
<evidence type="ECO:0000256" key="2">
    <source>
        <dbReference type="ARBA" id="ARBA00010183"/>
    </source>
</evidence>
<comment type="caution">
    <text evidence="16">The sequence shown here is derived from an EMBL/GenBank/DDBJ whole genome shotgun (WGS) entry which is preliminary data.</text>
</comment>
<dbReference type="SMART" id="SM00535">
    <property type="entry name" value="RIBOc"/>
    <property type="match status" value="1"/>
</dbReference>
<sequence length="229" mass="26409">MFKEDKFIEFLAKFKIVPNDLKFYEQAFMHSSYVKNKSNLKSYEELEFLGDSILQFTVSFFLFTKYRKLKEGKLTLLRSRMVNTTNLNKISEEWNLKEFLVTGKGQMHQQVLQSDKVGADIYEALVAAIFLDQRKMQTVQDFLALTLFPSANYYLKENSLKDPKTQLQEYMQSLSKKAVIYETERDNNEPNLFIAKAIHEGNIYGVGSGSSKAIAEENAAQDALDKMSL</sequence>
<name>A0A168R795_9BACT</name>
<evidence type="ECO:0000256" key="1">
    <source>
        <dbReference type="ARBA" id="ARBA00000109"/>
    </source>
</evidence>
<dbReference type="SMART" id="SM00358">
    <property type="entry name" value="DSRM"/>
    <property type="match status" value="1"/>
</dbReference>
<keyword evidence="17" id="KW-1185">Reference proteome</keyword>
<dbReference type="Pfam" id="PF14622">
    <property type="entry name" value="Ribonucleas_3_3"/>
    <property type="match status" value="1"/>
</dbReference>
<comment type="subcellular location">
    <subcellularLocation>
        <location evidence="13">Cytoplasm</location>
    </subcellularLocation>
</comment>
<comment type="cofactor">
    <cofactor evidence="13">
        <name>Mg(2+)</name>
        <dbReference type="ChEBI" id="CHEBI:18420"/>
    </cofactor>
</comment>
<dbReference type="AlphaFoldDB" id="A0A168R795"/>
<keyword evidence="3 13" id="KW-0698">rRNA processing</keyword>
<evidence type="ECO:0000256" key="12">
    <source>
        <dbReference type="ARBA" id="ARBA00049596"/>
    </source>
</evidence>
<keyword evidence="4 13" id="KW-0507">mRNA processing</keyword>
<evidence type="ECO:0000256" key="5">
    <source>
        <dbReference type="ARBA" id="ARBA00022694"/>
    </source>
</evidence>
<dbReference type="InterPro" id="IPR011907">
    <property type="entry name" value="RNase_III"/>
</dbReference>
<evidence type="ECO:0000256" key="8">
    <source>
        <dbReference type="ARBA" id="ARBA00022759"/>
    </source>
</evidence>
<dbReference type="Pfam" id="PF00035">
    <property type="entry name" value="dsrm"/>
    <property type="match status" value="1"/>
</dbReference>
<evidence type="ECO:0000256" key="11">
    <source>
        <dbReference type="ARBA" id="ARBA00022884"/>
    </source>
</evidence>
<dbReference type="GO" id="GO:0006364">
    <property type="term" value="P:rRNA processing"/>
    <property type="evidence" value="ECO:0007669"/>
    <property type="project" value="UniProtKB-UniRule"/>
</dbReference>
<evidence type="ECO:0000256" key="13">
    <source>
        <dbReference type="HAMAP-Rule" id="MF_00104"/>
    </source>
</evidence>
<dbReference type="SUPFAM" id="SSF69065">
    <property type="entry name" value="RNase III domain-like"/>
    <property type="match status" value="1"/>
</dbReference>
<keyword evidence="5 13" id="KW-0819">tRNA processing</keyword>
<dbReference type="GO" id="GO:0006397">
    <property type="term" value="P:mRNA processing"/>
    <property type="evidence" value="ECO:0007669"/>
    <property type="project" value="UniProtKB-UniRule"/>
</dbReference>
<feature type="binding site" evidence="13">
    <location>
        <position position="47"/>
    </location>
    <ligand>
        <name>Mg(2+)</name>
        <dbReference type="ChEBI" id="CHEBI:18420"/>
    </ligand>
</feature>
<dbReference type="GO" id="GO:0005737">
    <property type="term" value="C:cytoplasm"/>
    <property type="evidence" value="ECO:0007669"/>
    <property type="project" value="UniProtKB-SubCell"/>
</dbReference>
<dbReference type="PROSITE" id="PS50142">
    <property type="entry name" value="RNASE_3_2"/>
    <property type="match status" value="1"/>
</dbReference>
<dbReference type="GO" id="GO:0019843">
    <property type="term" value="F:rRNA binding"/>
    <property type="evidence" value="ECO:0007669"/>
    <property type="project" value="UniProtKB-KW"/>
</dbReference>
<feature type="domain" description="RNase III" evidence="15">
    <location>
        <begin position="7"/>
        <end position="134"/>
    </location>
</feature>
<dbReference type="SUPFAM" id="SSF54768">
    <property type="entry name" value="dsRNA-binding domain-like"/>
    <property type="match status" value="1"/>
</dbReference>